<dbReference type="Proteomes" id="UP000191285">
    <property type="component" value="Unassembled WGS sequence"/>
</dbReference>
<sequence>MVNRDFDKRYGVRLVDVERFFYAGIKNKPLTEEQYRQNQIKKRYIQLQENYNSECRNLIHTLDDKTFVTDSLALMVSQLLGEVFHISYRGPEYEEENEDVPLPQRRANLRARLADARSTLPTDITTLNFISRLFLSQRSMVSHWPEPDTPDTFYRAIWSDSYTRFDKQLGFRSSRQPFTLPSNHGGPLYESLLVDKDSLANQCEGDQPSDLIAMSDSPARILRLIKSWDFNEPSGQVIAVISVQKLLAMKVLFNRTTTLAEKLGVKTWSPSQPRGVKWANPNYWVAYRWVPAECIQSYISVASLRDADKKRQFEFDHQLQETSLSEKMDNLGF</sequence>
<evidence type="ECO:0000313" key="3">
    <source>
        <dbReference type="Proteomes" id="UP000191285"/>
    </source>
</evidence>
<comment type="caution">
    <text evidence="2">The sequence shown here is derived from an EMBL/GenBank/DDBJ whole genome shotgun (WGS) entry which is preliminary data.</text>
</comment>
<proteinExistence type="predicted"/>
<organism evidence="2 3">
    <name type="scientific">Penicillium steckii</name>
    <dbReference type="NCBI Taxonomy" id="303698"/>
    <lineage>
        <taxon>Eukaryota</taxon>
        <taxon>Fungi</taxon>
        <taxon>Dikarya</taxon>
        <taxon>Ascomycota</taxon>
        <taxon>Pezizomycotina</taxon>
        <taxon>Eurotiomycetes</taxon>
        <taxon>Eurotiomycetidae</taxon>
        <taxon>Eurotiales</taxon>
        <taxon>Aspergillaceae</taxon>
        <taxon>Penicillium</taxon>
    </lineage>
</organism>
<dbReference type="AlphaFoldDB" id="A0A1V6SJ77"/>
<dbReference type="OrthoDB" id="4346121at2759"/>
<feature type="domain" description="DUF7587" evidence="1">
    <location>
        <begin position="149"/>
        <end position="303"/>
    </location>
</feature>
<reference evidence="3" key="1">
    <citation type="journal article" date="2017" name="Nat. Microbiol.">
        <title>Global analysis of biosynthetic gene clusters reveals vast potential of secondary metabolite production in Penicillium species.</title>
        <authorList>
            <person name="Nielsen J.C."/>
            <person name="Grijseels S."/>
            <person name="Prigent S."/>
            <person name="Ji B."/>
            <person name="Dainat J."/>
            <person name="Nielsen K.F."/>
            <person name="Frisvad J.C."/>
            <person name="Workman M."/>
            <person name="Nielsen J."/>
        </authorList>
    </citation>
    <scope>NUCLEOTIDE SEQUENCE [LARGE SCALE GENOMIC DNA]</scope>
    <source>
        <strain evidence="3">IBT 24891</strain>
    </source>
</reference>
<dbReference type="Pfam" id="PF24494">
    <property type="entry name" value="DUF7587"/>
    <property type="match status" value="1"/>
</dbReference>
<name>A0A1V6SJ77_9EURO</name>
<evidence type="ECO:0000259" key="1">
    <source>
        <dbReference type="Pfam" id="PF24494"/>
    </source>
</evidence>
<accession>A0A1V6SJ77</accession>
<dbReference type="EMBL" id="MLKD01000040">
    <property type="protein sequence ID" value="OQE13968.1"/>
    <property type="molecule type" value="Genomic_DNA"/>
</dbReference>
<gene>
    <name evidence="2" type="ORF">PENSTE_c040G05656</name>
</gene>
<keyword evidence="3" id="KW-1185">Reference proteome</keyword>
<evidence type="ECO:0000313" key="2">
    <source>
        <dbReference type="EMBL" id="OQE13968.1"/>
    </source>
</evidence>
<dbReference type="InterPro" id="IPR056009">
    <property type="entry name" value="DUF7587"/>
</dbReference>
<protein>
    <recommendedName>
        <fullName evidence="1">DUF7587 domain-containing protein</fullName>
    </recommendedName>
</protein>